<comment type="caution">
    <text evidence="7">The sequence shown here is derived from an EMBL/GenBank/DDBJ whole genome shotgun (WGS) entry which is preliminary data.</text>
</comment>
<dbReference type="InterPro" id="IPR000719">
    <property type="entry name" value="Prot_kinase_dom"/>
</dbReference>
<dbReference type="Gene3D" id="1.10.510.10">
    <property type="entry name" value="Transferase(Phosphotransferase) domain 1"/>
    <property type="match status" value="1"/>
</dbReference>
<protein>
    <recommendedName>
        <fullName evidence="6">Protein kinase domain-containing protein</fullName>
    </recommendedName>
</protein>
<accession>A0A8K1CK53</accession>
<gene>
    <name evidence="7" type="ORF">Poli38472_011615</name>
</gene>
<dbReference type="PANTHER" id="PTHR24348">
    <property type="entry name" value="SERINE/THREONINE-PROTEIN KINASE UNC-51-RELATED"/>
    <property type="match status" value="1"/>
</dbReference>
<keyword evidence="8" id="KW-1185">Reference proteome</keyword>
<dbReference type="Pfam" id="PF00069">
    <property type="entry name" value="Pkinase"/>
    <property type="match status" value="1"/>
</dbReference>
<evidence type="ECO:0000313" key="7">
    <source>
        <dbReference type="EMBL" id="TMW64735.1"/>
    </source>
</evidence>
<dbReference type="GO" id="GO:0010506">
    <property type="term" value="P:regulation of autophagy"/>
    <property type="evidence" value="ECO:0007669"/>
    <property type="project" value="InterPro"/>
</dbReference>
<dbReference type="GO" id="GO:0005524">
    <property type="term" value="F:ATP binding"/>
    <property type="evidence" value="ECO:0007669"/>
    <property type="project" value="UniProtKB-KW"/>
</dbReference>
<evidence type="ECO:0000256" key="1">
    <source>
        <dbReference type="ARBA" id="ARBA00022679"/>
    </source>
</evidence>
<reference evidence="7" key="1">
    <citation type="submission" date="2019-03" db="EMBL/GenBank/DDBJ databases">
        <title>Long read genome sequence of the mycoparasitic Pythium oligandrum ATCC 38472 isolated from sugarbeet rhizosphere.</title>
        <authorList>
            <person name="Gaulin E."/>
        </authorList>
    </citation>
    <scope>NUCLEOTIDE SEQUENCE</scope>
    <source>
        <strain evidence="7">ATCC 38472_TT</strain>
    </source>
</reference>
<evidence type="ECO:0000259" key="6">
    <source>
        <dbReference type="PROSITE" id="PS50011"/>
    </source>
</evidence>
<keyword evidence="3" id="KW-0418">Kinase</keyword>
<keyword evidence="1" id="KW-0808">Transferase</keyword>
<evidence type="ECO:0000256" key="5">
    <source>
        <dbReference type="SAM" id="MobiDB-lite"/>
    </source>
</evidence>
<organism evidence="7 8">
    <name type="scientific">Pythium oligandrum</name>
    <name type="common">Mycoparasitic fungus</name>
    <dbReference type="NCBI Taxonomy" id="41045"/>
    <lineage>
        <taxon>Eukaryota</taxon>
        <taxon>Sar</taxon>
        <taxon>Stramenopiles</taxon>
        <taxon>Oomycota</taxon>
        <taxon>Peronosporomycetes</taxon>
        <taxon>Pythiales</taxon>
        <taxon>Pythiaceae</taxon>
        <taxon>Pythium</taxon>
    </lineage>
</organism>
<dbReference type="GO" id="GO:0004674">
    <property type="term" value="F:protein serine/threonine kinase activity"/>
    <property type="evidence" value="ECO:0007669"/>
    <property type="project" value="InterPro"/>
</dbReference>
<dbReference type="PROSITE" id="PS00108">
    <property type="entry name" value="PROTEIN_KINASE_ST"/>
    <property type="match status" value="1"/>
</dbReference>
<proteinExistence type="predicted"/>
<keyword evidence="4" id="KW-0067">ATP-binding</keyword>
<feature type="region of interest" description="Disordered" evidence="5">
    <location>
        <begin position="1"/>
        <end position="67"/>
    </location>
</feature>
<sequence>MQFLQQLTGRSLRSESPPSSRSAKSHRSARSTRSHRSARSHRSGRESTGRRVHAGYDGDDDDGDDGVSGVGTALVALSEAIAANAQPPDATKYATQTSSSRQGPFFLAVLAPSPEAARTFLATQPPGTYVLVKEGDELAVYVKFRQTVRMHVLIKSKEIKKQKAAVVTWGPSYRSLDHALEHAEALTSQPTLMTPLHHIYLPPPAYAHLVYCWTQFLPQVQAILFELCSESYYIDQAINTEDWGACILSARVPCVAFLSPENCGFYLFNTSSTCDPQGASGVGSQAGSLSSLHPSNPNAIPVRHIEIDFAACVLSITDGTFRPHAFVSGTHFASKKQYDPGVSFRIIRENFFTPDRASLREVTVTVDQNDPNTFAKTLWHDGVSESSVHEDALSAHLASMRDTCAGIIPHEPFPASFISQARTVHDQLMADSTEARWSIAKIRLVSQILPYYLELFLSTATPASYTLRELRVAGQTNYLPLFAAAMRFDIVRMAQQLDETRLPRLVHHIVQVLMQSYEPPAAFVRLIGELFATLPSFRALFIKLNGQALLWRVLVRQSQPKPASSRSVRTPHESTRAILTADHTRRRSSLFRAMRQMSTARSMMALTRPSFLFNASTLNLPTFEENKQALVFFLVNPLLAQLEIAPQLRECHFPSTQRIVYEEGSRSSSNATRSALIQFILGVATHLLEDLDSPYWDRDVAVLLRLDGLYEQIHEELERCLTKRNVDEAAHQTRLAVLVGCISSLYRLELVRRRFVMGPLGEKQYFALLHTLRLPLRTFYDQVRAAKDEDSAALTDTMPTTEQDTILSAMRVLTQLWPRMPTQLLTDAVLLTLSDLLDLATVVYDAMDAASFDPLNVGGQILRHILHLVTIALRRTHDFDLQMLLLRIVSSSGACMPAIVRQLIETASNAALENELLQFCRAFITQSTNLPRLEYWSCKLHNEVMPAAVLRERADDHEAHEQRKTLLMAAVLSPENGIASSSDVLTNLLPELLFPTGGNNGSSPTHASNKTSTLRVVARCATRPLAWALQDEQDELRIMGLYLDVLAHLYVSPLVDPYRASTPRLASLVELHFEYVQQLRISYATQQLSPSEERECLALIQSHLRCLVALASRRSESSVVSEAFSRLGVVQSLVQALTTPSEPIEPPSDLPGDNIEVLTPPGEEPSEEDADKANEARAPRFTLNLARLNASNTTQRLLSKPLRNELLLHDPAIHSLACVIVFTSLVWRSNELDHTLTPRFALAGGEEEPSKTQDGDLLWTIQQHLAQTTHNANTLRTTLHECEFDGLLGSPARAASVRVLMRLLLPDTIDTRPYATNNHDGPLPGRAYISKGAFATVYRASSALQGADAVAIKVLAHQKRPGDLSVVADLFYEVSALERLCGNVAATRLLDAGNRRETESAELVLEYCPSTLNDWRRALTKVRLPPLLALTLSVFREVAVCLQLVHNDGVCHFDIKADNVLLRQDVVSFTRELLELVQSSNNLESVVQWLRGRICLGDFGESVVLHPCESESVILARTRGTEAIKSPEMLQVKGPSRDAASETPVGPRSDVWSLGCLLYELLTQELMFGHDDWSAFFAHLLSSDAPIVRESHRVQLHETLAPSIEEEEHLIDEIIALLTKIMKRNASERPCLDLVITETTTLLGRVMVLAQGTTEACTVESPAHANLDTMDTVTEFAALRSPPATAARSNGIVSTRRGIARMFWNWYVVDDLKTLLSRTNPDNLDEALKRPRRWIQATVESALEPHFSHFVYVQYADAALGHSNSNTSSPTSTNVTDPGFLEFVEELEIARCCT</sequence>
<feature type="region of interest" description="Disordered" evidence="5">
    <location>
        <begin position="1139"/>
        <end position="1174"/>
    </location>
</feature>
<feature type="compositionally biased region" description="Low complexity" evidence="5">
    <location>
        <begin position="10"/>
        <end position="22"/>
    </location>
</feature>
<dbReference type="InterPro" id="IPR008271">
    <property type="entry name" value="Ser/Thr_kinase_AS"/>
</dbReference>
<dbReference type="GO" id="GO:0005829">
    <property type="term" value="C:cytosol"/>
    <property type="evidence" value="ECO:0007669"/>
    <property type="project" value="TreeGrafter"/>
</dbReference>
<dbReference type="GO" id="GO:0016020">
    <property type="term" value="C:membrane"/>
    <property type="evidence" value="ECO:0007669"/>
    <property type="project" value="TreeGrafter"/>
</dbReference>
<dbReference type="SMART" id="SM00220">
    <property type="entry name" value="S_TKc"/>
    <property type="match status" value="1"/>
</dbReference>
<dbReference type="GO" id="GO:0000407">
    <property type="term" value="C:phagophore assembly site"/>
    <property type="evidence" value="ECO:0007669"/>
    <property type="project" value="TreeGrafter"/>
</dbReference>
<dbReference type="InterPro" id="IPR011009">
    <property type="entry name" value="Kinase-like_dom_sf"/>
</dbReference>
<evidence type="ECO:0000313" key="8">
    <source>
        <dbReference type="Proteomes" id="UP000794436"/>
    </source>
</evidence>
<dbReference type="EMBL" id="SPLM01000039">
    <property type="protein sequence ID" value="TMW64735.1"/>
    <property type="molecule type" value="Genomic_DNA"/>
</dbReference>
<dbReference type="GO" id="GO:0000045">
    <property type="term" value="P:autophagosome assembly"/>
    <property type="evidence" value="ECO:0007669"/>
    <property type="project" value="TreeGrafter"/>
</dbReference>
<dbReference type="PANTHER" id="PTHR24348:SF22">
    <property type="entry name" value="NON-SPECIFIC SERINE_THREONINE PROTEIN KINASE"/>
    <property type="match status" value="1"/>
</dbReference>
<dbReference type="InterPro" id="IPR045269">
    <property type="entry name" value="Atg1-like"/>
</dbReference>
<feature type="compositionally biased region" description="Basic residues" evidence="5">
    <location>
        <begin position="23"/>
        <end position="42"/>
    </location>
</feature>
<evidence type="ECO:0000256" key="2">
    <source>
        <dbReference type="ARBA" id="ARBA00022741"/>
    </source>
</evidence>
<feature type="domain" description="Protein kinase" evidence="6">
    <location>
        <begin position="1323"/>
        <end position="1643"/>
    </location>
</feature>
<evidence type="ECO:0000256" key="3">
    <source>
        <dbReference type="ARBA" id="ARBA00022777"/>
    </source>
</evidence>
<dbReference type="PROSITE" id="PS50011">
    <property type="entry name" value="PROTEIN_KINASE_DOM"/>
    <property type="match status" value="1"/>
</dbReference>
<dbReference type="Proteomes" id="UP000794436">
    <property type="component" value="Unassembled WGS sequence"/>
</dbReference>
<evidence type="ECO:0000256" key="4">
    <source>
        <dbReference type="ARBA" id="ARBA00022840"/>
    </source>
</evidence>
<name>A0A8K1CK53_PYTOL</name>
<dbReference type="SUPFAM" id="SSF56112">
    <property type="entry name" value="Protein kinase-like (PK-like)"/>
    <property type="match status" value="1"/>
</dbReference>
<dbReference type="GO" id="GO:0005776">
    <property type="term" value="C:autophagosome"/>
    <property type="evidence" value="ECO:0007669"/>
    <property type="project" value="TreeGrafter"/>
</dbReference>
<dbReference type="OrthoDB" id="568369at2759"/>
<keyword evidence="2" id="KW-0547">Nucleotide-binding</keyword>